<evidence type="ECO:0000313" key="3">
    <source>
        <dbReference type="Proteomes" id="UP000252182"/>
    </source>
</evidence>
<dbReference type="EC" id="2.4.1.4" evidence="2"/>
<dbReference type="InterPro" id="IPR044077">
    <property type="entry name" value="Amylosucrase"/>
</dbReference>
<dbReference type="Gene3D" id="3.20.20.80">
    <property type="entry name" value="Glycosidases"/>
    <property type="match status" value="1"/>
</dbReference>
<dbReference type="OrthoDB" id="9805159at2"/>
<dbReference type="GO" id="GO:0005975">
    <property type="term" value="P:carbohydrate metabolic process"/>
    <property type="evidence" value="ECO:0007669"/>
    <property type="project" value="InterPro"/>
</dbReference>
<dbReference type="InterPro" id="IPR013780">
    <property type="entry name" value="Glyco_hydro_b"/>
</dbReference>
<name>A0A345D9E9_9BURK</name>
<dbReference type="GO" id="GO:0047669">
    <property type="term" value="F:amylosucrase activity"/>
    <property type="evidence" value="ECO:0007669"/>
    <property type="project" value="UniProtKB-EC"/>
</dbReference>
<dbReference type="Gene3D" id="2.60.40.1180">
    <property type="entry name" value="Golgi alpha-mannosidase II"/>
    <property type="match status" value="1"/>
</dbReference>
<dbReference type="RefSeq" id="WP_114562231.1">
    <property type="nucleotide sequence ID" value="NZ_CP031124.1"/>
</dbReference>
<dbReference type="Proteomes" id="UP000252182">
    <property type="component" value="Chromosome"/>
</dbReference>
<organism evidence="2 3">
    <name type="scientific">Ephemeroptericola cinctiostellae</name>
    <dbReference type="NCBI Taxonomy" id="2268024"/>
    <lineage>
        <taxon>Bacteria</taxon>
        <taxon>Pseudomonadati</taxon>
        <taxon>Pseudomonadota</taxon>
        <taxon>Betaproteobacteria</taxon>
        <taxon>Burkholderiales</taxon>
        <taxon>Burkholderiaceae</taxon>
        <taxon>Ephemeroptericola</taxon>
    </lineage>
</organism>
<keyword evidence="2" id="KW-0328">Glycosyltransferase</keyword>
<dbReference type="Gene3D" id="1.10.1740.10">
    <property type="match status" value="1"/>
</dbReference>
<dbReference type="AlphaFoldDB" id="A0A345D9E9"/>
<evidence type="ECO:0000313" key="2">
    <source>
        <dbReference type="EMBL" id="AXF84987.1"/>
    </source>
</evidence>
<proteinExistence type="predicted"/>
<dbReference type="InterPro" id="IPR045857">
    <property type="entry name" value="O16G_dom_2"/>
</dbReference>
<sequence>MKTTLPALPDHIQPTYEHLERYLPHLWPTAGSALESRLHAHFPALYEQFNALYHHRSDMFFHLLELLQTVFMAAKARPDDLIQLDQTREQHVDYFSSNHMVGAVGYVDLYAGNLKGLRAKLPALKQLGVTYLHLMPLFTCPENNSDGGYAVSDFRRVRADLGTMSELAQLTAELRADGISVCLDYILNHTSDEHDWAKRALAGEKEYQDFFWMFENRDLPDQYELNLREIFPEQAPGNFLWNETLQRWVWTTFNHFQWDLNYTNPAVLNAMLGEMLFLANQGVEVLRLDAVAFIWKQLGTPCENLPQAHQLVRVLNAAAKIAAPALTFKSEAIVHPDDIIKYIDVDESQLSYNPTFMALLWEALATRDVRMLQYAMSKRFDLPPHCAWVNYIRVHDDIGWSFADEDAIDLGIQPFDHRQFLNQFYTGQFEGSFARGVPFNYNPITKDMRISGTTASLCGLESALGDTELTQEAIARILLMHGIILACEGIPLIYLGDEMATLNDYTYENDPHQANDSRWVHRPRHDTARFIEAQSGNSAAAQVYRGLQALIHARKQLSAVVAEGEHTDFKWAGNVHVLKISRGNRFVLLTNFSETPQTIELPVHMRHAQDTISGTVLSDALHVTLAGLQQMWLIQQ</sequence>
<evidence type="ECO:0000259" key="1">
    <source>
        <dbReference type="SMART" id="SM00642"/>
    </source>
</evidence>
<dbReference type="PANTHER" id="PTHR10357">
    <property type="entry name" value="ALPHA-AMYLASE FAMILY MEMBER"/>
    <property type="match status" value="1"/>
</dbReference>
<dbReference type="InterPro" id="IPR006047">
    <property type="entry name" value="GH13_cat_dom"/>
</dbReference>
<protein>
    <submittedName>
        <fullName evidence="2">Amylosucrase</fullName>
        <ecNumber evidence="2">2.4.1.4</ecNumber>
    </submittedName>
</protein>
<dbReference type="KEGG" id="hyf:DTO96_100704"/>
<dbReference type="EMBL" id="CP031124">
    <property type="protein sequence ID" value="AXF84987.1"/>
    <property type="molecule type" value="Genomic_DNA"/>
</dbReference>
<feature type="domain" description="Glycosyl hydrolase family 13 catalytic" evidence="1">
    <location>
        <begin position="104"/>
        <end position="529"/>
    </location>
</feature>
<reference evidence="3" key="1">
    <citation type="submission" date="2018-07" db="EMBL/GenBank/DDBJ databases">
        <authorList>
            <person name="Kim H."/>
        </authorList>
    </citation>
    <scope>NUCLEOTIDE SEQUENCE [LARGE SCALE GENOMIC DNA]</scope>
    <source>
        <strain evidence="3">F02</strain>
    </source>
</reference>
<dbReference type="SUPFAM" id="SSF51445">
    <property type="entry name" value="(Trans)glycosidases"/>
    <property type="match status" value="1"/>
</dbReference>
<keyword evidence="3" id="KW-1185">Reference proteome</keyword>
<gene>
    <name evidence="2" type="primary">ams</name>
    <name evidence="2" type="ORF">DTO96_100704</name>
</gene>
<dbReference type="PANTHER" id="PTHR10357:SF213">
    <property type="entry name" value="ALPHA AMYLASE CATALYTIC REGION"/>
    <property type="match status" value="1"/>
</dbReference>
<dbReference type="Gene3D" id="3.90.400.10">
    <property type="entry name" value="Oligo-1,6-glucosidase, Domain 2"/>
    <property type="match status" value="1"/>
</dbReference>
<keyword evidence="2" id="KW-0808">Transferase</keyword>
<dbReference type="SMART" id="SM00642">
    <property type="entry name" value="Aamy"/>
    <property type="match status" value="1"/>
</dbReference>
<dbReference type="Pfam" id="PF00128">
    <property type="entry name" value="Alpha-amylase"/>
    <property type="match status" value="1"/>
</dbReference>
<dbReference type="InterPro" id="IPR017853">
    <property type="entry name" value="GH"/>
</dbReference>
<accession>A0A345D9E9</accession>
<dbReference type="CDD" id="cd11324">
    <property type="entry name" value="AmyAc_Amylosucrase"/>
    <property type="match status" value="1"/>
</dbReference>